<evidence type="ECO:0000256" key="1">
    <source>
        <dbReference type="SAM" id="Phobius"/>
    </source>
</evidence>
<dbReference type="PANTHER" id="PTHR31398:SF0">
    <property type="entry name" value="MEIOTIC NUCLEAR DIVISION PROTEIN 1 HOMOLOG"/>
    <property type="match status" value="1"/>
</dbReference>
<dbReference type="KEGG" id="tet:TTHERM_00614760"/>
<sequence>MLLSFIKSFDIFSQTFQFNQQKQRLRKRTLLGAFLTISIITLTIIYFIEILIEFFTNQIDPTFKNQTFIANGQINVGLNSNYFAYQLSQSGLNPIDELEKKENKTYVVALAQFVYQDNSGKKSWNLKSIQCQNPKLIGYNCLDFSNVPSNYTLALDNSQNIYSYVMVMLYRCQDTDGRKTSVPNNCASINEINKYINNPSTYLKVQIQVSQFNTTSKLIETCYRSQILLVPTSNIAISELKLQQQSTTVKQGAITQTSETFNSPISYTVNTQMFDPYTVQKIIGLNYFTQFHINLDEFQQYTSIQYPNLPQILAQCNSTLTLLMCLGILGRYFAQRLVRQDIFVLALKNIFQDSYSQVLGYENRLLDEQQFLKKSYFDVKDNEKEEDIEEREVTQSVFIPSFKTKRCESILSQISKLQDKMKDEIKEDFNSEIQQFDFNSQNYDNKSSIESKNKTLITINQILNSQTDEKSQKVNNDYDLVQAQFEDIQQSPIQKNITLFTEANYFNQQQIYPKKDKKAQIQEKKARSKDKKKIDERIQILFDQTASQNAQDKIFKFKLNKQEDYLNSLGLGKQDVQFIDQQVDNLIDFSKIIEDLTLLKKAIMIILNKDQLAVLKLVGCSKEFIKQEIPNRNFSNYKMSYFEEQFAISLSIEKQLSVIKQFITKCQTQNNLSIIDKRIYSSLL</sequence>
<gene>
    <name evidence="2" type="ORF">TTHERM_00614760</name>
</gene>
<organism evidence="2 3">
    <name type="scientific">Tetrahymena thermophila (strain SB210)</name>
    <dbReference type="NCBI Taxonomy" id="312017"/>
    <lineage>
        <taxon>Eukaryota</taxon>
        <taxon>Sar</taxon>
        <taxon>Alveolata</taxon>
        <taxon>Ciliophora</taxon>
        <taxon>Intramacronucleata</taxon>
        <taxon>Oligohymenophorea</taxon>
        <taxon>Hymenostomatida</taxon>
        <taxon>Tetrahymenina</taxon>
        <taxon>Tetrahymenidae</taxon>
        <taxon>Tetrahymena</taxon>
    </lineage>
</organism>
<dbReference type="eggNOG" id="ENOG502SX70">
    <property type="taxonomic scope" value="Eukaryota"/>
</dbReference>
<dbReference type="EMBL" id="GG662448">
    <property type="protein sequence ID" value="EAS04400.2"/>
    <property type="molecule type" value="Genomic_DNA"/>
</dbReference>
<keyword evidence="1" id="KW-0812">Transmembrane</keyword>
<dbReference type="Proteomes" id="UP000009168">
    <property type="component" value="Unassembled WGS sequence"/>
</dbReference>
<name>I7MM93_TETTS</name>
<dbReference type="GeneID" id="7837771"/>
<keyword evidence="1" id="KW-1133">Transmembrane helix</keyword>
<dbReference type="AlphaFoldDB" id="I7MM93"/>
<dbReference type="GO" id="GO:0007131">
    <property type="term" value="P:reciprocal meiotic recombination"/>
    <property type="evidence" value="ECO:0007669"/>
    <property type="project" value="TreeGrafter"/>
</dbReference>
<protein>
    <submittedName>
        <fullName evidence="2">AMP-binding enzyme family protein</fullName>
    </submittedName>
</protein>
<keyword evidence="3" id="KW-1185">Reference proteome</keyword>
<accession>I7MM93</accession>
<evidence type="ECO:0000313" key="3">
    <source>
        <dbReference type="Proteomes" id="UP000009168"/>
    </source>
</evidence>
<feature type="transmembrane region" description="Helical" evidence="1">
    <location>
        <begin position="30"/>
        <end position="48"/>
    </location>
</feature>
<proteinExistence type="predicted"/>
<dbReference type="InParanoid" id="I7MM93"/>
<evidence type="ECO:0000313" key="2">
    <source>
        <dbReference type="EMBL" id="EAS04400.2"/>
    </source>
</evidence>
<dbReference type="RefSeq" id="XP_001024645.2">
    <property type="nucleotide sequence ID" value="XM_001024645.2"/>
</dbReference>
<keyword evidence="1" id="KW-0472">Membrane</keyword>
<dbReference type="PANTHER" id="PTHR31398">
    <property type="entry name" value="MEIOTIC NUCLEAR DIVISION PROTEIN 1 HOMOLOG"/>
    <property type="match status" value="1"/>
</dbReference>
<reference evidence="3" key="1">
    <citation type="journal article" date="2006" name="PLoS Biol.">
        <title>Macronuclear genome sequence of the ciliate Tetrahymena thermophila, a model eukaryote.</title>
        <authorList>
            <person name="Eisen J.A."/>
            <person name="Coyne R.S."/>
            <person name="Wu M."/>
            <person name="Wu D."/>
            <person name="Thiagarajan M."/>
            <person name="Wortman J.R."/>
            <person name="Badger J.H."/>
            <person name="Ren Q."/>
            <person name="Amedeo P."/>
            <person name="Jones K.M."/>
            <person name="Tallon L.J."/>
            <person name="Delcher A.L."/>
            <person name="Salzberg S.L."/>
            <person name="Silva J.C."/>
            <person name="Haas B.J."/>
            <person name="Majoros W.H."/>
            <person name="Farzad M."/>
            <person name="Carlton J.M."/>
            <person name="Smith R.K. Jr."/>
            <person name="Garg J."/>
            <person name="Pearlman R.E."/>
            <person name="Karrer K.M."/>
            <person name="Sun L."/>
            <person name="Manning G."/>
            <person name="Elde N.C."/>
            <person name="Turkewitz A.P."/>
            <person name="Asai D.J."/>
            <person name="Wilkes D.E."/>
            <person name="Wang Y."/>
            <person name="Cai H."/>
            <person name="Collins K."/>
            <person name="Stewart B.A."/>
            <person name="Lee S.R."/>
            <person name="Wilamowska K."/>
            <person name="Weinberg Z."/>
            <person name="Ruzzo W.L."/>
            <person name="Wloga D."/>
            <person name="Gaertig J."/>
            <person name="Frankel J."/>
            <person name="Tsao C.-C."/>
            <person name="Gorovsky M.A."/>
            <person name="Keeling P.J."/>
            <person name="Waller R.F."/>
            <person name="Patron N.J."/>
            <person name="Cherry J.M."/>
            <person name="Stover N.A."/>
            <person name="Krieger C.J."/>
            <person name="del Toro C."/>
            <person name="Ryder H.F."/>
            <person name="Williamson S.C."/>
            <person name="Barbeau R.A."/>
            <person name="Hamilton E.P."/>
            <person name="Orias E."/>
        </authorList>
    </citation>
    <scope>NUCLEOTIDE SEQUENCE [LARGE SCALE GENOMIC DNA]</scope>
    <source>
        <strain evidence="3">SB210</strain>
    </source>
</reference>
<dbReference type="GO" id="GO:0005634">
    <property type="term" value="C:nucleus"/>
    <property type="evidence" value="ECO:0007669"/>
    <property type="project" value="TreeGrafter"/>
</dbReference>